<gene>
    <name evidence="4" type="ORF">ACFSUF_20800</name>
</gene>
<comment type="caution">
    <text evidence="4">The sequence shown here is derived from an EMBL/GenBank/DDBJ whole genome shotgun (WGS) entry which is preliminary data.</text>
</comment>
<dbReference type="Gene3D" id="3.40.630.30">
    <property type="match status" value="1"/>
</dbReference>
<dbReference type="PROSITE" id="PS51186">
    <property type="entry name" value="GNAT"/>
    <property type="match status" value="1"/>
</dbReference>
<accession>A0ABW5PHU9</accession>
<dbReference type="Pfam" id="PF00583">
    <property type="entry name" value="Acetyltransf_1"/>
    <property type="match status" value="1"/>
</dbReference>
<dbReference type="InterPro" id="IPR000182">
    <property type="entry name" value="GNAT_dom"/>
</dbReference>
<protein>
    <submittedName>
        <fullName evidence="4">GNAT family N-acetyltransferase</fullName>
        <ecNumber evidence="4">2.3.1.-</ecNumber>
    </submittedName>
</protein>
<sequence>MGDYSFRLKYSPWDSAVLGVEAYQLSFNRALAPKGEENMLIKQRLLEIIHKTSVQFISCRLASAEIKLIQELESVGFYTVDQLLTFTYRLGQESPQFTKGSGVKEASKTDAPFIREMHHQFVQGRFYNDPRISKETAHKVYKKWIEDTLEGKRADQMFVHESMDGKVTGFISCILSQDTERRPYGIIDLIAVSSGYQGQGIGRQLLETAVLYFRSHGTSHVQVGTQSSNSAALSLYQNNGFRLHSAETSLHYWNPLLPK</sequence>
<dbReference type="InterPro" id="IPR050832">
    <property type="entry name" value="Bact_Acetyltransf"/>
</dbReference>
<dbReference type="PANTHER" id="PTHR43877">
    <property type="entry name" value="AMINOALKYLPHOSPHONATE N-ACETYLTRANSFERASE-RELATED-RELATED"/>
    <property type="match status" value="1"/>
</dbReference>
<dbReference type="Proteomes" id="UP001597541">
    <property type="component" value="Unassembled WGS sequence"/>
</dbReference>
<evidence type="ECO:0000259" key="3">
    <source>
        <dbReference type="PROSITE" id="PS51186"/>
    </source>
</evidence>
<reference evidence="5" key="1">
    <citation type="journal article" date="2019" name="Int. J. Syst. Evol. Microbiol.">
        <title>The Global Catalogue of Microorganisms (GCM) 10K type strain sequencing project: providing services to taxonomists for standard genome sequencing and annotation.</title>
        <authorList>
            <consortium name="The Broad Institute Genomics Platform"/>
            <consortium name="The Broad Institute Genome Sequencing Center for Infectious Disease"/>
            <person name="Wu L."/>
            <person name="Ma J."/>
        </authorList>
    </citation>
    <scope>NUCLEOTIDE SEQUENCE [LARGE SCALE GENOMIC DNA]</scope>
    <source>
        <strain evidence="5">KCTC 3950</strain>
    </source>
</reference>
<dbReference type="PANTHER" id="PTHR43877:SF2">
    <property type="entry name" value="AMINOALKYLPHOSPHONATE N-ACETYLTRANSFERASE-RELATED"/>
    <property type="match status" value="1"/>
</dbReference>
<dbReference type="InterPro" id="IPR016181">
    <property type="entry name" value="Acyl_CoA_acyltransferase"/>
</dbReference>
<organism evidence="4 5">
    <name type="scientific">Paenibacillus gansuensis</name>
    <dbReference type="NCBI Taxonomy" id="306542"/>
    <lineage>
        <taxon>Bacteria</taxon>
        <taxon>Bacillati</taxon>
        <taxon>Bacillota</taxon>
        <taxon>Bacilli</taxon>
        <taxon>Bacillales</taxon>
        <taxon>Paenibacillaceae</taxon>
        <taxon>Paenibacillus</taxon>
    </lineage>
</organism>
<feature type="domain" description="N-acetyltransferase" evidence="3">
    <location>
        <begin position="101"/>
        <end position="259"/>
    </location>
</feature>
<dbReference type="EC" id="2.3.1.-" evidence="4"/>
<proteinExistence type="predicted"/>
<dbReference type="CDD" id="cd04301">
    <property type="entry name" value="NAT_SF"/>
    <property type="match status" value="1"/>
</dbReference>
<evidence type="ECO:0000313" key="5">
    <source>
        <dbReference type="Proteomes" id="UP001597541"/>
    </source>
</evidence>
<keyword evidence="1 4" id="KW-0808">Transferase</keyword>
<dbReference type="EMBL" id="JBHUME010000014">
    <property type="protein sequence ID" value="MFD2614858.1"/>
    <property type="molecule type" value="Genomic_DNA"/>
</dbReference>
<evidence type="ECO:0000256" key="2">
    <source>
        <dbReference type="ARBA" id="ARBA00023315"/>
    </source>
</evidence>
<evidence type="ECO:0000313" key="4">
    <source>
        <dbReference type="EMBL" id="MFD2614858.1"/>
    </source>
</evidence>
<keyword evidence="2 4" id="KW-0012">Acyltransferase</keyword>
<name>A0ABW5PHU9_9BACL</name>
<dbReference type="SUPFAM" id="SSF55729">
    <property type="entry name" value="Acyl-CoA N-acyltransferases (Nat)"/>
    <property type="match status" value="1"/>
</dbReference>
<evidence type="ECO:0000256" key="1">
    <source>
        <dbReference type="ARBA" id="ARBA00022679"/>
    </source>
</evidence>
<dbReference type="GO" id="GO:0016746">
    <property type="term" value="F:acyltransferase activity"/>
    <property type="evidence" value="ECO:0007669"/>
    <property type="project" value="UniProtKB-KW"/>
</dbReference>
<keyword evidence="5" id="KW-1185">Reference proteome</keyword>
<dbReference type="RefSeq" id="WP_377606171.1">
    <property type="nucleotide sequence ID" value="NZ_JBHUME010000014.1"/>
</dbReference>